<keyword evidence="3" id="KW-1133">Transmembrane helix</keyword>
<evidence type="ECO:0000256" key="1">
    <source>
        <dbReference type="ARBA" id="ARBA00023319"/>
    </source>
</evidence>
<dbReference type="Gene3D" id="2.60.40.10">
    <property type="entry name" value="Immunoglobulins"/>
    <property type="match status" value="3"/>
</dbReference>
<dbReference type="GO" id="GO:0007411">
    <property type="term" value="P:axon guidance"/>
    <property type="evidence" value="ECO:0007669"/>
    <property type="project" value="TreeGrafter"/>
</dbReference>
<dbReference type="SMART" id="SM00408">
    <property type="entry name" value="IGc2"/>
    <property type="match status" value="3"/>
</dbReference>
<evidence type="ECO:0000313" key="6">
    <source>
        <dbReference type="Proteomes" id="UP000494163"/>
    </source>
</evidence>
<evidence type="ECO:0000256" key="3">
    <source>
        <dbReference type="SAM" id="Phobius"/>
    </source>
</evidence>
<dbReference type="SMART" id="SM00409">
    <property type="entry name" value="IG"/>
    <property type="match status" value="3"/>
</dbReference>
<organism evidence="5 6">
    <name type="scientific">Drosophila busckii</name>
    <name type="common">Fruit fly</name>
    <dbReference type="NCBI Taxonomy" id="30019"/>
    <lineage>
        <taxon>Eukaryota</taxon>
        <taxon>Metazoa</taxon>
        <taxon>Ecdysozoa</taxon>
        <taxon>Arthropoda</taxon>
        <taxon>Hexapoda</taxon>
        <taxon>Insecta</taxon>
        <taxon>Pterygota</taxon>
        <taxon>Neoptera</taxon>
        <taxon>Endopterygota</taxon>
        <taxon>Diptera</taxon>
        <taxon>Brachycera</taxon>
        <taxon>Muscomorpha</taxon>
        <taxon>Ephydroidea</taxon>
        <taxon>Drosophilidae</taxon>
        <taxon>Drosophila</taxon>
    </lineage>
</organism>
<evidence type="ECO:0000256" key="2">
    <source>
        <dbReference type="SAM" id="MobiDB-lite"/>
    </source>
</evidence>
<accession>A0A0M4E994</accession>
<proteinExistence type="predicted"/>
<dbReference type="GO" id="GO:0007156">
    <property type="term" value="P:homophilic cell adhesion via plasma membrane adhesion molecules"/>
    <property type="evidence" value="ECO:0007669"/>
    <property type="project" value="TreeGrafter"/>
</dbReference>
<keyword evidence="3" id="KW-0812">Transmembrane</keyword>
<dbReference type="PROSITE" id="PS50835">
    <property type="entry name" value="IG_LIKE"/>
    <property type="match status" value="2"/>
</dbReference>
<reference evidence="5 6" key="1">
    <citation type="submission" date="2015-08" db="EMBL/GenBank/DDBJ databases">
        <title>Ancestral chromatin configuration constrains chromatin evolution on differentiating sex chromosomes in Drosophila.</title>
        <authorList>
            <person name="Zhou Q."/>
            <person name="Bachtrog D."/>
        </authorList>
    </citation>
    <scope>NUCLEOTIDE SEQUENCE [LARGE SCALE GENOMIC DNA]</scope>
    <source>
        <tissue evidence="5">Whole larvae</tissue>
    </source>
</reference>
<dbReference type="InterPro" id="IPR003599">
    <property type="entry name" value="Ig_sub"/>
</dbReference>
<feature type="region of interest" description="Disordered" evidence="2">
    <location>
        <begin position="283"/>
        <end position="309"/>
    </location>
</feature>
<dbReference type="InterPro" id="IPR003598">
    <property type="entry name" value="Ig_sub2"/>
</dbReference>
<evidence type="ECO:0000313" key="5">
    <source>
        <dbReference type="EMBL" id="ALC38726.1"/>
    </source>
</evidence>
<dbReference type="EMBL" id="CP012523">
    <property type="protein sequence ID" value="ALC38726.1"/>
    <property type="molecule type" value="Genomic_DNA"/>
</dbReference>
<feature type="compositionally biased region" description="Low complexity" evidence="2">
    <location>
        <begin position="159"/>
        <end position="172"/>
    </location>
</feature>
<dbReference type="InterPro" id="IPR007110">
    <property type="entry name" value="Ig-like_dom"/>
</dbReference>
<keyword evidence="3" id="KW-0472">Membrane</keyword>
<dbReference type="PANTHER" id="PTHR10075:SF104">
    <property type="entry name" value="BASIGIN, ISOFORM G"/>
    <property type="match status" value="1"/>
</dbReference>
<dbReference type="InterPro" id="IPR036179">
    <property type="entry name" value="Ig-like_dom_sf"/>
</dbReference>
<keyword evidence="1" id="KW-0393">Immunoglobulin domain</keyword>
<dbReference type="SUPFAM" id="SSF48726">
    <property type="entry name" value="Immunoglobulin"/>
    <property type="match status" value="2"/>
</dbReference>
<dbReference type="GO" id="GO:0098632">
    <property type="term" value="F:cell-cell adhesion mediator activity"/>
    <property type="evidence" value="ECO:0007669"/>
    <property type="project" value="TreeGrafter"/>
</dbReference>
<sequence length="604" mass="68287">MPGALASNVLNDSDESTEFALAVTPVIYYGDSYVNIGEPFFITCIIPITEKVHWLKNGESIVRHNLRHGHDEHSYSLTETPIEGEKHKIEAHLNVRHALKVHEGRYQCNNNHRYNGGYHVLHVRSNRQDGESPTESGYQTIDELTPSSPDEIFTRTWMEQQQQQPSESQSPSHKQHKVLTHTPPMRAAGNATIADYSWPELTTLPWHTSSATALQQPHQQRRIIYSATPPDYPPPRLPLSMEHTAPPEPPTIQLYNQTLPTLPQVPNDMLDVDHDVTTSVLTTHHPHHHEQHREHQLQLPPAQPGHRSDKYQTYTPQFIPPALGGASYTLAPPKLTTGYTYTSNNVAILQQQPKTFLPIKKEQDSLVPNYDDAVHHMKFYDIRTPLVLSCDIKNADPTDVLIWKKNGTTVDKVSSLNNRHKLINAERKFIIERAEAHDDGPYSCEFKGVSKEIIAVARVIVRVPSNTGVVEGEKMMIPCSVVGSKPELSWSFGNYTNITNSTGRYILKKDDNNVENAILMIENVTLDDRGEYKCHGRNDANRANYTANVASDFTTVRVKGKFAALWPFLGICAEVLILCLIILIYEKRRNKSELEESDTDPQEQ</sequence>
<dbReference type="GO" id="GO:0070593">
    <property type="term" value="P:dendrite self-avoidance"/>
    <property type="evidence" value="ECO:0007669"/>
    <property type="project" value="TreeGrafter"/>
</dbReference>
<dbReference type="OMA" id="GQNERYQ"/>
<dbReference type="Proteomes" id="UP000494163">
    <property type="component" value="Chromosome 2L"/>
</dbReference>
<dbReference type="AlphaFoldDB" id="A0A0M4E994"/>
<feature type="region of interest" description="Disordered" evidence="2">
    <location>
        <begin position="126"/>
        <end position="146"/>
    </location>
</feature>
<feature type="transmembrane region" description="Helical" evidence="3">
    <location>
        <begin position="564"/>
        <end position="585"/>
    </location>
</feature>
<dbReference type="GO" id="GO:0030424">
    <property type="term" value="C:axon"/>
    <property type="evidence" value="ECO:0007669"/>
    <property type="project" value="TreeGrafter"/>
</dbReference>
<dbReference type="STRING" id="30019.A0A0M4E994"/>
<dbReference type="InterPro" id="IPR013098">
    <property type="entry name" value="Ig_I-set"/>
</dbReference>
<dbReference type="GO" id="GO:0005886">
    <property type="term" value="C:plasma membrane"/>
    <property type="evidence" value="ECO:0007669"/>
    <property type="project" value="TreeGrafter"/>
</dbReference>
<keyword evidence="6" id="KW-1185">Reference proteome</keyword>
<gene>
    <name evidence="5" type="ORF">Dbus_chr2Lg811</name>
</gene>
<dbReference type="FunFam" id="2.60.40.10:FF:002357">
    <property type="entry name" value="Basigin, isoform G"/>
    <property type="match status" value="1"/>
</dbReference>
<dbReference type="PANTHER" id="PTHR10075">
    <property type="entry name" value="BASIGIN RELATED"/>
    <property type="match status" value="1"/>
</dbReference>
<evidence type="ECO:0000259" key="4">
    <source>
        <dbReference type="PROSITE" id="PS50835"/>
    </source>
</evidence>
<dbReference type="Pfam" id="PF07679">
    <property type="entry name" value="I-set"/>
    <property type="match status" value="1"/>
</dbReference>
<feature type="domain" description="Ig-like" evidence="4">
    <location>
        <begin position="353"/>
        <end position="454"/>
    </location>
</feature>
<feature type="domain" description="Ig-like" evidence="4">
    <location>
        <begin position="457"/>
        <end position="550"/>
    </location>
</feature>
<protein>
    <submittedName>
        <fullName evidence="5">Bsg</fullName>
    </submittedName>
</protein>
<dbReference type="OrthoDB" id="5970915at2759"/>
<name>A0A0M4E994_DROBS</name>
<dbReference type="InterPro" id="IPR013783">
    <property type="entry name" value="Ig-like_fold"/>
</dbReference>
<feature type="region of interest" description="Disordered" evidence="2">
    <location>
        <begin position="158"/>
        <end position="177"/>
    </location>
</feature>